<name>A0ABR4ACN1_9LECA</name>
<reference evidence="1 2" key="1">
    <citation type="submission" date="2024-09" db="EMBL/GenBank/DDBJ databases">
        <title>Rethinking Asexuality: The Enigmatic Case of Functional Sexual Genes in Lepraria (Stereocaulaceae).</title>
        <authorList>
            <person name="Doellman M."/>
            <person name="Sun Y."/>
            <person name="Barcenas-Pena A."/>
            <person name="Lumbsch H.T."/>
            <person name="Grewe F."/>
        </authorList>
    </citation>
    <scope>NUCLEOTIDE SEQUENCE [LARGE SCALE GENOMIC DNA]</scope>
    <source>
        <strain evidence="1 2">Mercado 3170</strain>
    </source>
</reference>
<protein>
    <submittedName>
        <fullName evidence="1">Uncharacterized protein</fullName>
    </submittedName>
</protein>
<organism evidence="1 2">
    <name type="scientific">Stereocaulon virgatum</name>
    <dbReference type="NCBI Taxonomy" id="373712"/>
    <lineage>
        <taxon>Eukaryota</taxon>
        <taxon>Fungi</taxon>
        <taxon>Dikarya</taxon>
        <taxon>Ascomycota</taxon>
        <taxon>Pezizomycotina</taxon>
        <taxon>Lecanoromycetes</taxon>
        <taxon>OSLEUM clade</taxon>
        <taxon>Lecanoromycetidae</taxon>
        <taxon>Lecanorales</taxon>
        <taxon>Lecanorineae</taxon>
        <taxon>Stereocaulaceae</taxon>
        <taxon>Stereocaulon</taxon>
    </lineage>
</organism>
<evidence type="ECO:0000313" key="1">
    <source>
        <dbReference type="EMBL" id="KAL2043604.1"/>
    </source>
</evidence>
<proteinExistence type="predicted"/>
<accession>A0ABR4ACN1</accession>
<gene>
    <name evidence="1" type="ORF">N7G274_003911</name>
</gene>
<comment type="caution">
    <text evidence="1">The sequence shown here is derived from an EMBL/GenBank/DDBJ whole genome shotgun (WGS) entry which is preliminary data.</text>
</comment>
<evidence type="ECO:0000313" key="2">
    <source>
        <dbReference type="Proteomes" id="UP001590950"/>
    </source>
</evidence>
<dbReference type="Proteomes" id="UP001590950">
    <property type="component" value="Unassembled WGS sequence"/>
</dbReference>
<keyword evidence="2" id="KW-1185">Reference proteome</keyword>
<sequence>MYWPLGAPRVYAASRRKRKPPEIAEETEKGDLEAAAEDIRGLRIARNGHLFVTITETALTVWQTA</sequence>
<dbReference type="EMBL" id="JBEFKJ010000011">
    <property type="protein sequence ID" value="KAL2043604.1"/>
    <property type="molecule type" value="Genomic_DNA"/>
</dbReference>